<dbReference type="Gene3D" id="2.60.120.10">
    <property type="entry name" value="Jelly Rolls"/>
    <property type="match status" value="1"/>
</dbReference>
<gene>
    <name evidence="1" type="ORF">RF679_16590</name>
</gene>
<dbReference type="Proteomes" id="UP001181355">
    <property type="component" value="Chromosome"/>
</dbReference>
<proteinExistence type="predicted"/>
<dbReference type="EMBL" id="CP133720">
    <property type="protein sequence ID" value="WMW80249.1"/>
    <property type="molecule type" value="Genomic_DNA"/>
</dbReference>
<name>A0ABY9RGA0_9BURK</name>
<keyword evidence="2" id="KW-1185">Reference proteome</keyword>
<organism evidence="1 2">
    <name type="scientific">Undibacterium cyanobacteriorum</name>
    <dbReference type="NCBI Taxonomy" id="3073561"/>
    <lineage>
        <taxon>Bacteria</taxon>
        <taxon>Pseudomonadati</taxon>
        <taxon>Pseudomonadota</taxon>
        <taxon>Betaproteobacteria</taxon>
        <taxon>Burkholderiales</taxon>
        <taxon>Oxalobacteraceae</taxon>
        <taxon>Undibacterium</taxon>
    </lineage>
</organism>
<dbReference type="InterPro" id="IPR011051">
    <property type="entry name" value="RmlC_Cupin_sf"/>
</dbReference>
<dbReference type="SUPFAM" id="SSF51182">
    <property type="entry name" value="RmlC-like cupins"/>
    <property type="match status" value="1"/>
</dbReference>
<sequence length="163" mass="18754">MKLLEFKNTIQEVWSESTSDKIQILKAHMQALVKDKDLINQLTSPLIEDDLILDHDERLGYYLYAYSEGQGTYRQPHNHGNGWVIYVVLSGIMEMATYFETKSDDGESHIFEKEHYLLTSGDGRAFYPGDIHHTLSLSEGTIILRLTSIDLRGELAIGRMKRY</sequence>
<dbReference type="InterPro" id="IPR014710">
    <property type="entry name" value="RmlC-like_jellyroll"/>
</dbReference>
<dbReference type="RefSeq" id="WP_309481742.1">
    <property type="nucleotide sequence ID" value="NZ_CP133720.1"/>
</dbReference>
<accession>A0ABY9RGA0</accession>
<evidence type="ECO:0000313" key="1">
    <source>
        <dbReference type="EMBL" id="WMW80249.1"/>
    </source>
</evidence>
<protein>
    <recommendedName>
        <fullName evidence="3">Cupin</fullName>
    </recommendedName>
</protein>
<reference evidence="1" key="1">
    <citation type="submission" date="2023-09" db="EMBL/GenBank/DDBJ databases">
        <title>Undibacterium sp. 20NA77.5 isolated from freshwater.</title>
        <authorList>
            <person name="Le V."/>
            <person name="Ko S.-R."/>
            <person name="Ahn C.-Y."/>
            <person name="Oh H.-M."/>
        </authorList>
    </citation>
    <scope>NUCLEOTIDE SEQUENCE</scope>
    <source>
        <strain evidence="1">20NA77.5</strain>
    </source>
</reference>
<evidence type="ECO:0008006" key="3">
    <source>
        <dbReference type="Google" id="ProtNLM"/>
    </source>
</evidence>
<evidence type="ECO:0000313" key="2">
    <source>
        <dbReference type="Proteomes" id="UP001181355"/>
    </source>
</evidence>